<accession>A0AAW7ZAH3</accession>
<proteinExistence type="predicted"/>
<evidence type="ECO:0000313" key="1">
    <source>
        <dbReference type="EMBL" id="MDO7786066.1"/>
    </source>
</evidence>
<comment type="caution">
    <text evidence="1">The sequence shown here is derived from an EMBL/GenBank/DDBJ whole genome shotgun (WGS) entry which is preliminary data.</text>
</comment>
<name>A0AAW7ZAH3_9FIRM</name>
<dbReference type="AlphaFoldDB" id="A0AAW7ZAH3"/>
<organism evidence="1 2">
    <name type="scientific">Desulforamulus aquiferis</name>
    <dbReference type="NCBI Taxonomy" id="1397668"/>
    <lineage>
        <taxon>Bacteria</taxon>
        <taxon>Bacillati</taxon>
        <taxon>Bacillota</taxon>
        <taxon>Clostridia</taxon>
        <taxon>Eubacteriales</taxon>
        <taxon>Peptococcaceae</taxon>
        <taxon>Desulforamulus</taxon>
    </lineage>
</organism>
<protein>
    <submittedName>
        <fullName evidence="1">DUF4868 domain-containing protein</fullName>
    </submittedName>
</protein>
<gene>
    <name evidence="1" type="ORF">P6N53_02365</name>
</gene>
<dbReference type="Proteomes" id="UP001172911">
    <property type="component" value="Unassembled WGS sequence"/>
</dbReference>
<reference evidence="1" key="2">
    <citation type="submission" date="2023-03" db="EMBL/GenBank/DDBJ databases">
        <authorList>
            <person name="Zhang Z."/>
        </authorList>
    </citation>
    <scope>NUCLEOTIDE SEQUENCE</scope>
    <source>
        <strain evidence="1">DSA</strain>
    </source>
</reference>
<keyword evidence="2" id="KW-1185">Reference proteome</keyword>
<dbReference type="Pfam" id="PF16162">
    <property type="entry name" value="KwaB"/>
    <property type="match status" value="1"/>
</dbReference>
<reference evidence="1" key="1">
    <citation type="journal article" date="2023" name="J. Hazard. Mater.">
        <title>Anaerobic biodegradation of pyrene and benzo[a]pyrene by a new sulfate-reducing Desulforamulus aquiferis strain DSA.</title>
        <authorList>
            <person name="Zhang Z."/>
            <person name="Sun J."/>
            <person name="Gong X."/>
            <person name="Wang C."/>
            <person name="Wang H."/>
        </authorList>
    </citation>
    <scope>NUCLEOTIDE SEQUENCE</scope>
    <source>
        <strain evidence="1">DSA</strain>
    </source>
</reference>
<dbReference type="InterPro" id="IPR048119">
    <property type="entry name" value="KwaB"/>
</dbReference>
<dbReference type="EMBL" id="JARPTC010000002">
    <property type="protein sequence ID" value="MDO7786066.1"/>
    <property type="molecule type" value="Genomic_DNA"/>
</dbReference>
<dbReference type="RefSeq" id="WP_304540861.1">
    <property type="nucleotide sequence ID" value="NZ_JARPTC010000002.1"/>
</dbReference>
<sequence>MTREQLKEKIEILLNSESTIGELHFLIEREGNLEIKKGNVNEETQQKLSDEFINYLISYFSNEELQVMNLSEADDRKNAIYLYDYEEVINEFEYIKSIRENDSFTEYSFKHNDISNLKGYIVTYINDNVKLTIYKQHYPIFLLKKDTSILLRFTNSNQIDELDDDIFRLNNSFDFLIMNDELYIKEIEKLEKHYGFHEIVKSNALIGIEKIDELSIIEDITELKSMVNDISFARKLIKVSKRSPVLTEVPKDDILTFISNYSDGYLAEKVKLNEAKDALVLKTKESKRIFLKILNDDYLFSELTKHKYSSLAKDEVKN</sequence>
<dbReference type="NCBIfam" id="NF041623">
    <property type="entry name" value="KwaB"/>
    <property type="match status" value="1"/>
</dbReference>
<evidence type="ECO:0000313" key="2">
    <source>
        <dbReference type="Proteomes" id="UP001172911"/>
    </source>
</evidence>
<dbReference type="InterPro" id="IPR032359">
    <property type="entry name" value="KwaB-like"/>
</dbReference>